<sequence>MPLDSLTLMIVYTVNVTAVALGLSVALLGQGSRAALCAQASALTQAIGWSCLVASGFFRDTWGDLLLSAPAMLLMSLSLVLLLQAVRKWRGRPCLPRRLYLAALVMPLLYALTFHHYPWRVGLANGVIGAQMLWLAAEAIRPGAPGSWRWRSLIGGSMATLALVTLWCGVLGAFFTELYPTFATPHPVNLIGSLLNNAATVLTGIGVLAAYREEAEAQLKTLAITDGLTQVLNRRAWSERTELQLADAKRYGHPMIMLMIDLDRFKQINDRRGHATGDQALQLTASVLREELRSGDLVGRYGGEEFCVLLSHTNEAAALAFDQRLRQRLRRRSEQELGFTLEYSAGLTAHRSKDTSLDDLLRRADAALYEAKRAGRNQVVMSP</sequence>
<evidence type="ECO:0000256" key="2">
    <source>
        <dbReference type="ARBA" id="ARBA00034247"/>
    </source>
</evidence>
<dbReference type="InterPro" id="IPR000160">
    <property type="entry name" value="GGDEF_dom"/>
</dbReference>
<dbReference type="EMBL" id="AP025730">
    <property type="protein sequence ID" value="BDI03894.1"/>
    <property type="molecule type" value="Genomic_DNA"/>
</dbReference>
<feature type="domain" description="GGDEF" evidence="4">
    <location>
        <begin position="253"/>
        <end position="383"/>
    </location>
</feature>
<feature type="transmembrane region" description="Helical" evidence="3">
    <location>
        <begin position="188"/>
        <end position="211"/>
    </location>
</feature>
<evidence type="ECO:0000259" key="4">
    <source>
        <dbReference type="PROSITE" id="PS50887"/>
    </source>
</evidence>
<name>A0ABN6PFV9_9BURK</name>
<dbReference type="Proteomes" id="UP001057498">
    <property type="component" value="Chromosome"/>
</dbReference>
<dbReference type="Gene3D" id="3.30.70.270">
    <property type="match status" value="1"/>
</dbReference>
<feature type="transmembrane region" description="Helical" evidence="3">
    <location>
        <begin position="152"/>
        <end position="176"/>
    </location>
</feature>
<dbReference type="InterPro" id="IPR050469">
    <property type="entry name" value="Diguanylate_Cyclase"/>
</dbReference>
<dbReference type="PANTHER" id="PTHR45138:SF9">
    <property type="entry name" value="DIGUANYLATE CYCLASE DGCM-RELATED"/>
    <property type="match status" value="1"/>
</dbReference>
<evidence type="ECO:0000256" key="1">
    <source>
        <dbReference type="ARBA" id="ARBA00012528"/>
    </source>
</evidence>
<proteinExistence type="predicted"/>
<dbReference type="RefSeq" id="WP_251972141.1">
    <property type="nucleotide sequence ID" value="NZ_AP025730.1"/>
</dbReference>
<feature type="transmembrane region" description="Helical" evidence="3">
    <location>
        <begin position="98"/>
        <end position="117"/>
    </location>
</feature>
<dbReference type="Pfam" id="PF00990">
    <property type="entry name" value="GGDEF"/>
    <property type="match status" value="1"/>
</dbReference>
<keyword evidence="3" id="KW-0812">Transmembrane</keyword>
<dbReference type="PANTHER" id="PTHR45138">
    <property type="entry name" value="REGULATORY COMPONENTS OF SENSORY TRANSDUCTION SYSTEM"/>
    <property type="match status" value="1"/>
</dbReference>
<keyword evidence="3" id="KW-0472">Membrane</keyword>
<evidence type="ECO:0000256" key="3">
    <source>
        <dbReference type="SAM" id="Phobius"/>
    </source>
</evidence>
<reference evidence="5" key="1">
    <citation type="submission" date="2022-04" db="EMBL/GenBank/DDBJ databases">
        <title>Whole genome sequence of Sphaerotilus sp. FB-5.</title>
        <authorList>
            <person name="Takeda M."/>
            <person name="Narihara S."/>
            <person name="Akimoto M."/>
            <person name="Akimoto R."/>
            <person name="Nishiyashiki S."/>
            <person name="Murakami T."/>
        </authorList>
    </citation>
    <scope>NUCLEOTIDE SEQUENCE</scope>
    <source>
        <strain evidence="5">FB-5</strain>
    </source>
</reference>
<dbReference type="InterPro" id="IPR029787">
    <property type="entry name" value="Nucleotide_cyclase"/>
</dbReference>
<dbReference type="EC" id="2.7.7.65" evidence="1"/>
<dbReference type="CDD" id="cd01949">
    <property type="entry name" value="GGDEF"/>
    <property type="match status" value="1"/>
</dbReference>
<dbReference type="SMART" id="SM00267">
    <property type="entry name" value="GGDEF"/>
    <property type="match status" value="1"/>
</dbReference>
<keyword evidence="3" id="KW-1133">Transmembrane helix</keyword>
<dbReference type="SUPFAM" id="SSF55073">
    <property type="entry name" value="Nucleotide cyclase"/>
    <property type="match status" value="1"/>
</dbReference>
<evidence type="ECO:0000313" key="6">
    <source>
        <dbReference type="Proteomes" id="UP001057498"/>
    </source>
</evidence>
<organism evidence="5 6">
    <name type="scientific">Sphaerotilus microaerophilus</name>
    <dbReference type="NCBI Taxonomy" id="2914710"/>
    <lineage>
        <taxon>Bacteria</taxon>
        <taxon>Pseudomonadati</taxon>
        <taxon>Pseudomonadota</taxon>
        <taxon>Betaproteobacteria</taxon>
        <taxon>Burkholderiales</taxon>
        <taxon>Sphaerotilaceae</taxon>
        <taxon>Sphaerotilus</taxon>
    </lineage>
</organism>
<feature type="transmembrane region" description="Helical" evidence="3">
    <location>
        <begin position="65"/>
        <end position="86"/>
    </location>
</feature>
<feature type="transmembrane region" description="Helical" evidence="3">
    <location>
        <begin position="40"/>
        <end position="59"/>
    </location>
</feature>
<feature type="transmembrane region" description="Helical" evidence="3">
    <location>
        <begin position="6"/>
        <end position="28"/>
    </location>
</feature>
<dbReference type="PROSITE" id="PS50887">
    <property type="entry name" value="GGDEF"/>
    <property type="match status" value="1"/>
</dbReference>
<evidence type="ECO:0000313" key="5">
    <source>
        <dbReference type="EMBL" id="BDI03894.1"/>
    </source>
</evidence>
<protein>
    <recommendedName>
        <fullName evidence="1">diguanylate cyclase</fullName>
        <ecNumber evidence="1">2.7.7.65</ecNumber>
    </recommendedName>
</protein>
<keyword evidence="6" id="KW-1185">Reference proteome</keyword>
<comment type="catalytic activity">
    <reaction evidence="2">
        <text>2 GTP = 3',3'-c-di-GMP + 2 diphosphate</text>
        <dbReference type="Rhea" id="RHEA:24898"/>
        <dbReference type="ChEBI" id="CHEBI:33019"/>
        <dbReference type="ChEBI" id="CHEBI:37565"/>
        <dbReference type="ChEBI" id="CHEBI:58805"/>
        <dbReference type="EC" id="2.7.7.65"/>
    </reaction>
</comment>
<gene>
    <name evidence="5" type="ORF">CATMQ487_08640</name>
</gene>
<accession>A0ABN6PFV9</accession>
<dbReference type="InterPro" id="IPR043128">
    <property type="entry name" value="Rev_trsase/Diguanyl_cyclase"/>
</dbReference>
<dbReference type="NCBIfam" id="TIGR00254">
    <property type="entry name" value="GGDEF"/>
    <property type="match status" value="1"/>
</dbReference>